<dbReference type="PANTHER" id="PTHR12138">
    <property type="entry name" value="PRIMATE-EXPANDED PROTEIN FAMILY"/>
    <property type="match status" value="1"/>
</dbReference>
<proteinExistence type="predicted"/>
<dbReference type="InParanoid" id="A0A5F8AGD0"/>
<reference evidence="2" key="4">
    <citation type="submission" date="2025-09" db="UniProtKB">
        <authorList>
            <consortium name="Ensembl"/>
        </authorList>
    </citation>
    <scope>IDENTIFICATION</scope>
    <source>
        <strain evidence="2">17573</strain>
    </source>
</reference>
<keyword evidence="3" id="KW-1185">Reference proteome</keyword>
<dbReference type="VEuPathDB" id="HostDB:ENSMMUG00000059108"/>
<feature type="transmembrane region" description="Helical" evidence="1">
    <location>
        <begin position="20"/>
        <end position="40"/>
    </location>
</feature>
<accession>A0A5F8AGD0</accession>
<dbReference type="GeneTree" id="ENSGT01150000286943"/>
<protein>
    <submittedName>
        <fullName evidence="2">Uncharacterized protein</fullName>
    </submittedName>
</protein>
<dbReference type="PANTHER" id="PTHR12138:SF135">
    <property type="entry name" value="SAM DOMAIN-CONTAINING PROTEIN"/>
    <property type="match status" value="1"/>
</dbReference>
<sequence>NFLLPRVVGYLAFFSGESFVSGLGLFFFFFFLFLFFFFLIQSLTLLPRLECSGAILAHCNLCLLGSSHSPASASQVAQITGARHHAWLIFFFFLIFSRNWISPSSPGWSRTPDLVIHPPWPPKALDSLSMKAPESFLEECVSFPWDIT</sequence>
<keyword evidence="1" id="KW-0812">Transmembrane</keyword>
<reference evidence="2" key="2">
    <citation type="submission" date="2019-01" db="EMBL/GenBank/DDBJ databases">
        <authorList>
            <person name="Graves T."/>
            <person name="Eichler E.E."/>
            <person name="Wilson R.K."/>
        </authorList>
    </citation>
    <scope>NUCLEOTIDE SEQUENCE [LARGE SCALE GENOMIC DNA]</scope>
    <source>
        <strain evidence="2">17573</strain>
    </source>
</reference>
<dbReference type="AlphaFoldDB" id="A0A5F8AGD0"/>
<dbReference type="Proteomes" id="UP000006718">
    <property type="component" value="Chromosome 9"/>
</dbReference>
<organism evidence="2 3">
    <name type="scientific">Macaca mulatta</name>
    <name type="common">Rhesus macaque</name>
    <dbReference type="NCBI Taxonomy" id="9544"/>
    <lineage>
        <taxon>Eukaryota</taxon>
        <taxon>Metazoa</taxon>
        <taxon>Chordata</taxon>
        <taxon>Craniata</taxon>
        <taxon>Vertebrata</taxon>
        <taxon>Euteleostomi</taxon>
        <taxon>Mammalia</taxon>
        <taxon>Eutheria</taxon>
        <taxon>Euarchontoglires</taxon>
        <taxon>Primates</taxon>
        <taxon>Haplorrhini</taxon>
        <taxon>Catarrhini</taxon>
        <taxon>Cercopithecidae</taxon>
        <taxon>Cercopithecinae</taxon>
        <taxon>Macaca</taxon>
    </lineage>
</organism>
<name>A0A5F8AGD0_MACMU</name>
<dbReference type="Bgee" id="ENSMMUG00000059108">
    <property type="expression patterns" value="Expressed in adipose tissue and 1 other cell type or tissue"/>
</dbReference>
<keyword evidence="1" id="KW-0472">Membrane</keyword>
<dbReference type="SMR" id="A0A5F8AGD0"/>
<keyword evidence="1" id="KW-1133">Transmembrane helix</keyword>
<evidence type="ECO:0000313" key="3">
    <source>
        <dbReference type="Proteomes" id="UP000006718"/>
    </source>
</evidence>
<evidence type="ECO:0000313" key="2">
    <source>
        <dbReference type="Ensembl" id="ENSMMUP00000075996.1"/>
    </source>
</evidence>
<dbReference type="Ensembl" id="ENSMMUT00000108205.1">
    <property type="protein sequence ID" value="ENSMMUP00000075996.1"/>
    <property type="gene ID" value="ENSMMUG00000059108.1"/>
</dbReference>
<reference evidence="3" key="1">
    <citation type="journal article" date="2007" name="Science">
        <title>Evolutionary and biomedical insights from the rhesus macaque genome.</title>
        <authorList>
            <person name="Gibbs R.A."/>
            <person name="Rogers J."/>
            <person name="Katze M.G."/>
            <person name="Bumgarner R."/>
            <person name="Weinstock G.M."/>
            <person name="Mardis E.R."/>
            <person name="Remington K.A."/>
            <person name="Strausberg R.L."/>
            <person name="Venter J.C."/>
            <person name="Wilson R.K."/>
            <person name="Batzer M.A."/>
            <person name="Bustamante C.D."/>
            <person name="Eichler E.E."/>
            <person name="Hahn M.W."/>
            <person name="Hardison R.C."/>
            <person name="Makova K.D."/>
            <person name="Miller W."/>
            <person name="Milosavljevic A."/>
            <person name="Palermo R.E."/>
            <person name="Siepel A."/>
            <person name="Sikela J.M."/>
            <person name="Attaway T."/>
            <person name="Bell S."/>
            <person name="Bernard K.E."/>
            <person name="Buhay C.J."/>
            <person name="Chandrabose M.N."/>
            <person name="Dao M."/>
            <person name="Davis C."/>
            <person name="Delehaunty K.D."/>
            <person name="Ding Y."/>
            <person name="Dinh H.H."/>
            <person name="Dugan-Rocha S."/>
            <person name="Fulton L.A."/>
            <person name="Gabisi R.A."/>
            <person name="Garner T.T."/>
            <person name="Godfrey J."/>
            <person name="Hawes A.C."/>
            <person name="Hernandez J."/>
            <person name="Hines S."/>
            <person name="Holder M."/>
            <person name="Hume J."/>
            <person name="Jhangiani S.N."/>
            <person name="Joshi V."/>
            <person name="Khan Z.M."/>
            <person name="Kirkness E.F."/>
            <person name="Cree A."/>
            <person name="Fowler R.G."/>
            <person name="Lee S."/>
            <person name="Lewis L.R."/>
            <person name="Li Z."/>
            <person name="Liu Y.-S."/>
            <person name="Moore S.M."/>
            <person name="Muzny D."/>
            <person name="Nazareth L.V."/>
            <person name="Ngo D.N."/>
            <person name="Okwuonu G.O."/>
            <person name="Pai G."/>
            <person name="Parker D."/>
            <person name="Paul H.A."/>
            <person name="Pfannkoch C."/>
            <person name="Pohl C.S."/>
            <person name="Rogers Y.-H.C."/>
            <person name="Ruiz S.J."/>
            <person name="Sabo A."/>
            <person name="Santibanez J."/>
            <person name="Schneider B.W."/>
            <person name="Smith S.M."/>
            <person name="Sodergren E."/>
            <person name="Svatek A.F."/>
            <person name="Utterback T.R."/>
            <person name="Vattathil S."/>
            <person name="Warren W."/>
            <person name="White C.S."/>
            <person name="Chinwalla A.T."/>
            <person name="Feng Y."/>
            <person name="Halpern A.L."/>
            <person name="Hillier L.W."/>
            <person name="Huang X."/>
            <person name="Minx P."/>
            <person name="Nelson J.O."/>
            <person name="Pepin K.H."/>
            <person name="Qin X."/>
            <person name="Sutton G.G."/>
            <person name="Venter E."/>
            <person name="Walenz B.P."/>
            <person name="Wallis J.W."/>
            <person name="Worley K.C."/>
            <person name="Yang S.-P."/>
            <person name="Jones S.M."/>
            <person name="Marra M.A."/>
            <person name="Rocchi M."/>
            <person name="Schein J.E."/>
            <person name="Baertsch R."/>
            <person name="Clarke L."/>
            <person name="Csuros M."/>
            <person name="Glasscock J."/>
            <person name="Harris R.A."/>
            <person name="Havlak P."/>
            <person name="Jackson A.R."/>
            <person name="Jiang H."/>
            <person name="Liu Y."/>
            <person name="Messina D.N."/>
            <person name="Shen Y."/>
            <person name="Song H.X.-Z."/>
            <person name="Wylie T."/>
            <person name="Zhang L."/>
            <person name="Birney E."/>
            <person name="Han K."/>
            <person name="Konkel M.K."/>
            <person name="Lee J."/>
            <person name="Smit A.F.A."/>
            <person name="Ullmer B."/>
            <person name="Wang H."/>
            <person name="Xing J."/>
            <person name="Burhans R."/>
            <person name="Cheng Z."/>
            <person name="Karro J.E."/>
            <person name="Ma J."/>
            <person name="Raney B."/>
            <person name="She X."/>
            <person name="Cox M.J."/>
            <person name="Demuth J.P."/>
            <person name="Dumas L.J."/>
            <person name="Han S.-G."/>
            <person name="Hopkins J."/>
            <person name="Karimpour-Fard A."/>
            <person name="Kim Y.H."/>
            <person name="Pollack J.R."/>
            <person name="Vinar T."/>
            <person name="Addo-Quaye C."/>
            <person name="Degenhardt J."/>
            <person name="Denby A."/>
            <person name="Hubisz M.J."/>
            <person name="Indap A."/>
            <person name="Kosiol C."/>
            <person name="Lahn B.T."/>
            <person name="Lawson H.A."/>
            <person name="Marklein A."/>
            <person name="Nielsen R."/>
            <person name="Vallender E.J."/>
            <person name="Clark A.G."/>
            <person name="Ferguson B."/>
            <person name="Hernandez R.D."/>
            <person name="Hirani K."/>
            <person name="Kehrer-Sawatzki H."/>
            <person name="Kolb J."/>
            <person name="Patil S."/>
            <person name="Pu L.-L."/>
            <person name="Ren Y."/>
            <person name="Smith D.G."/>
            <person name="Wheeler D.A."/>
            <person name="Schenck I."/>
            <person name="Ball E.V."/>
            <person name="Chen R."/>
            <person name="Cooper D.N."/>
            <person name="Giardine B."/>
            <person name="Hsu F."/>
            <person name="Kent W.J."/>
            <person name="Lesk A."/>
            <person name="Nelson D.L."/>
            <person name="O'brien W.E."/>
            <person name="Pruefer K."/>
            <person name="Stenson P.D."/>
            <person name="Wallace J.C."/>
            <person name="Ke H."/>
            <person name="Liu X.-M."/>
            <person name="Wang P."/>
            <person name="Xiang A.P."/>
            <person name="Yang F."/>
            <person name="Barber G.P."/>
            <person name="Haussler D."/>
            <person name="Karolchik D."/>
            <person name="Kern A.D."/>
            <person name="Kuhn R.M."/>
            <person name="Smith K.E."/>
            <person name="Zwieg A.S."/>
        </authorList>
    </citation>
    <scope>NUCLEOTIDE SEQUENCE [LARGE SCALE GENOMIC DNA]</scope>
    <source>
        <strain evidence="3">17573</strain>
    </source>
</reference>
<reference evidence="2" key="3">
    <citation type="submission" date="2025-08" db="UniProtKB">
        <authorList>
            <consortium name="Ensembl"/>
        </authorList>
    </citation>
    <scope>IDENTIFICATION</scope>
    <source>
        <strain evidence="2">17573</strain>
    </source>
</reference>
<evidence type="ECO:0000256" key="1">
    <source>
        <dbReference type="SAM" id="Phobius"/>
    </source>
</evidence>